<keyword evidence="2" id="KW-1185">Reference proteome</keyword>
<organism evidence="1 2">
    <name type="scientific">Jeotgalibacillus malaysiensis</name>
    <dbReference type="NCBI Taxonomy" id="1508404"/>
    <lineage>
        <taxon>Bacteria</taxon>
        <taxon>Bacillati</taxon>
        <taxon>Bacillota</taxon>
        <taxon>Bacilli</taxon>
        <taxon>Bacillales</taxon>
        <taxon>Caryophanaceae</taxon>
        <taxon>Jeotgalibacillus</taxon>
    </lineage>
</organism>
<proteinExistence type="predicted"/>
<dbReference type="BioCyc" id="JESP1508404:G14D9-10284-MONOMER"/>
<dbReference type="Proteomes" id="UP000031449">
    <property type="component" value="Chromosome"/>
</dbReference>
<protein>
    <recommendedName>
        <fullName evidence="3">DUF4242 domain-containing protein</fullName>
    </recommendedName>
</protein>
<sequence>MSGLLTFKKGAGKMSLYLVESTLKTAISQKEDFEKEVSSLKSAFASQNINLIEVQVSKDFSRVFYIFEAEASDQLEALLKEHDVQIDLLKEVRIVGKELDEVKKEANNVNYLVEWNLPEDLTMDQYLARKKKNSVHYAEVPEVSFARTYVCEDMSKCLCFYDAPDEDAVKRAREAVKTPLDSITEINK</sequence>
<accession>A0A0B5AQM5</accession>
<gene>
    <name evidence="1" type="ORF">JMA_10520</name>
</gene>
<evidence type="ECO:0000313" key="2">
    <source>
        <dbReference type="Proteomes" id="UP000031449"/>
    </source>
</evidence>
<evidence type="ECO:0008006" key="3">
    <source>
        <dbReference type="Google" id="ProtNLM"/>
    </source>
</evidence>
<dbReference type="InterPro" id="IPR025336">
    <property type="entry name" value="SCO4226-like"/>
</dbReference>
<dbReference type="STRING" id="1508404.JMA_10520"/>
<reference evidence="1 2" key="1">
    <citation type="submission" date="2014-08" db="EMBL/GenBank/DDBJ databases">
        <title>Complete genome of a marine bacteria Jeotgalibacillus malaysiensis.</title>
        <authorList>
            <person name="Yaakop A.S."/>
            <person name="Chan K.-G."/>
            <person name="Goh K.M."/>
        </authorList>
    </citation>
    <scope>NUCLEOTIDE SEQUENCE [LARGE SCALE GENOMIC DNA]</scope>
    <source>
        <strain evidence="1 2">D5</strain>
    </source>
</reference>
<dbReference type="Gene3D" id="3.30.70.3090">
    <property type="entry name" value="ORF SCO4226, nickel-binding ferredoxin-like monomer"/>
    <property type="match status" value="1"/>
</dbReference>
<dbReference type="KEGG" id="jeo:JMA_10520"/>
<dbReference type="EMBL" id="CP009416">
    <property type="protein sequence ID" value="AJD90369.1"/>
    <property type="molecule type" value="Genomic_DNA"/>
</dbReference>
<evidence type="ECO:0000313" key="1">
    <source>
        <dbReference type="EMBL" id="AJD90369.1"/>
    </source>
</evidence>
<dbReference type="AlphaFoldDB" id="A0A0B5AQM5"/>
<dbReference type="Pfam" id="PF14026">
    <property type="entry name" value="SCO4226-like"/>
    <property type="match status" value="1"/>
</dbReference>
<dbReference type="HOGENOM" id="CLU_130369_0_0_9"/>
<name>A0A0B5AQM5_9BACL</name>
<dbReference type="InterPro" id="IPR042557">
    <property type="entry name" value="SCO4226"/>
</dbReference>